<dbReference type="InterPro" id="IPR050247">
    <property type="entry name" value="Met_Aminopeptidase_Type2"/>
</dbReference>
<dbReference type="GO" id="GO:0046872">
    <property type="term" value="F:metal ion binding"/>
    <property type="evidence" value="ECO:0007669"/>
    <property type="project" value="UniProtKB-UniRule"/>
</dbReference>
<feature type="binding site" evidence="8">
    <location>
        <position position="453"/>
    </location>
    <ligand>
        <name>a divalent metal cation</name>
        <dbReference type="ChEBI" id="CHEBI:60240"/>
        <label>2</label>
        <note>catalytic</note>
    </ligand>
</feature>
<dbReference type="InterPro" id="IPR002468">
    <property type="entry name" value="Pept_M24A_MAP2"/>
</dbReference>
<evidence type="ECO:0000313" key="12">
    <source>
        <dbReference type="EMBL" id="PLB48476.1"/>
    </source>
</evidence>
<dbReference type="CDD" id="cd01088">
    <property type="entry name" value="MetAP2"/>
    <property type="match status" value="1"/>
</dbReference>
<proteinExistence type="inferred from homology"/>
<evidence type="ECO:0000256" key="2">
    <source>
        <dbReference type="ARBA" id="ARBA00001954"/>
    </source>
</evidence>
<comment type="similarity">
    <text evidence="8">Belongs to the peptidase M24A family. Methionine aminopeptidase eukaryotic type 2 subfamily.</text>
</comment>
<evidence type="ECO:0000256" key="4">
    <source>
        <dbReference type="ARBA" id="ARBA00022490"/>
    </source>
</evidence>
<feature type="region of interest" description="Disordered" evidence="10">
    <location>
        <begin position="1"/>
        <end position="126"/>
    </location>
</feature>
<dbReference type="NCBIfam" id="TIGR00501">
    <property type="entry name" value="met_pdase_II"/>
    <property type="match status" value="1"/>
</dbReference>
<feature type="binding site" evidence="8">
    <location>
        <position position="223"/>
    </location>
    <ligand>
        <name>substrate</name>
    </ligand>
</feature>
<comment type="subcellular location">
    <subcellularLocation>
        <location evidence="8">Cytoplasm</location>
    </subcellularLocation>
</comment>
<dbReference type="HAMAP" id="MF_03175">
    <property type="entry name" value="MetAP_2_euk"/>
    <property type="match status" value="1"/>
</dbReference>
<dbReference type="Proteomes" id="UP000234275">
    <property type="component" value="Unassembled WGS sequence"/>
</dbReference>
<evidence type="ECO:0000256" key="10">
    <source>
        <dbReference type="SAM" id="MobiDB-lite"/>
    </source>
</evidence>
<comment type="cofactor">
    <cofactor evidence="2">
        <name>Fe(2+)</name>
        <dbReference type="ChEBI" id="CHEBI:29033"/>
    </cofactor>
</comment>
<protein>
    <recommendedName>
        <fullName evidence="8">Methionine aminopeptidase 2</fullName>
        <shortName evidence="8">MAP 2</shortName>
        <shortName evidence="8">MetAP 2</shortName>
        <ecNumber evidence="8">3.4.11.18</ecNumber>
    </recommendedName>
    <alternativeName>
        <fullName evidence="8">Peptidase M</fullName>
    </alternativeName>
</protein>
<feature type="binding site" evidence="8">
    <location>
        <position position="255"/>
    </location>
    <ligand>
        <name>a divalent metal cation</name>
        <dbReference type="ChEBI" id="CHEBI:60240"/>
        <label>2</label>
        <note>catalytic</note>
    </ligand>
</feature>
<dbReference type="EMBL" id="MSFO01000005">
    <property type="protein sequence ID" value="PLB48476.1"/>
    <property type="molecule type" value="Genomic_DNA"/>
</dbReference>
<keyword evidence="7 8" id="KW-0378">Hydrolase</keyword>
<dbReference type="EC" id="3.4.11.18" evidence="8"/>
<evidence type="ECO:0000256" key="5">
    <source>
        <dbReference type="ARBA" id="ARBA00022670"/>
    </source>
</evidence>
<dbReference type="SUPFAM" id="SSF46785">
    <property type="entry name" value="Winged helix' DNA-binding domain"/>
    <property type="match status" value="1"/>
</dbReference>
<dbReference type="GO" id="GO:0070006">
    <property type="term" value="F:metalloaminopeptidase activity"/>
    <property type="evidence" value="ECO:0007669"/>
    <property type="project" value="UniProtKB-UniRule"/>
</dbReference>
<dbReference type="SUPFAM" id="SSF55920">
    <property type="entry name" value="Creatinase/aminopeptidase"/>
    <property type="match status" value="1"/>
</dbReference>
<comment type="catalytic activity">
    <reaction evidence="1 8 9">
        <text>Release of N-terminal amino acids, preferentially methionine, from peptides and arylamides.</text>
        <dbReference type="EC" id="3.4.11.18"/>
    </reaction>
</comment>
<dbReference type="GeneID" id="36557207"/>
<organism evidence="12 13">
    <name type="scientific">Aspergillus steynii IBT 23096</name>
    <dbReference type="NCBI Taxonomy" id="1392250"/>
    <lineage>
        <taxon>Eukaryota</taxon>
        <taxon>Fungi</taxon>
        <taxon>Dikarya</taxon>
        <taxon>Ascomycota</taxon>
        <taxon>Pezizomycotina</taxon>
        <taxon>Eurotiomycetes</taxon>
        <taxon>Eurotiomycetidae</taxon>
        <taxon>Eurotiales</taxon>
        <taxon>Aspergillaceae</taxon>
        <taxon>Aspergillus</taxon>
        <taxon>Aspergillus subgen. Circumdati</taxon>
    </lineage>
</organism>
<evidence type="ECO:0000256" key="3">
    <source>
        <dbReference type="ARBA" id="ARBA00022438"/>
    </source>
</evidence>
<comment type="caution">
    <text evidence="12">The sequence shown here is derived from an EMBL/GenBank/DDBJ whole genome shotgun (WGS) entry which is preliminary data.</text>
</comment>
<keyword evidence="4 8" id="KW-0963">Cytoplasm</keyword>
<evidence type="ECO:0000256" key="7">
    <source>
        <dbReference type="ARBA" id="ARBA00022801"/>
    </source>
</evidence>
<sequence length="472" mass="51360">MGSKSPEQDGHRGHDAQSCSTKGNNAGGEPRGAHLSRDGDCSLGDEDGDDDDDEGAATAGVENHVCDGTDKATAQLTSEGASKKKKRKKSKKKSSALKQSSPPRIPLSDLFPNGQYPTGEFQNYPVVENTARTTDEENRYLSRQDLYDETFFNNYRKGAEIHRQVRHWTQETARPGSSLTDIAVGIDDGVRALLDNAGLEPGSALKSGLGFPTGLSLNNCVAHWTPNPGQKEVILDRSDVMKVDFGVHINGWIVDSAFTMSFDPTYDNLLAAVKDATNTGIKNAGVDIRISDVSAAIQEAMESYEVDIGGKTFPVKAVRNITGHNIKAYQIHAGKSVPFIKTKDQTKMEEGEVFAIETFGSTGRGMVHDGPGVYGYGKSYSAPSKISSSLASARSLYKTINDNFGTIVFCRRYLERLGVQRYLAGMNDLVNKGVVEMYEPLIDTPGSYSAQFEHTIFLGETRKEVISRGNDY</sequence>
<feature type="binding site" evidence="8">
    <location>
        <position position="255"/>
    </location>
    <ligand>
        <name>a divalent metal cation</name>
        <dbReference type="ChEBI" id="CHEBI:60240"/>
        <label>1</label>
    </ligand>
</feature>
<evidence type="ECO:0000313" key="13">
    <source>
        <dbReference type="Proteomes" id="UP000234275"/>
    </source>
</evidence>
<name>A0A2I2G6G5_9EURO</name>
<feature type="compositionally biased region" description="Acidic residues" evidence="10">
    <location>
        <begin position="43"/>
        <end position="55"/>
    </location>
</feature>
<evidence type="ECO:0000256" key="6">
    <source>
        <dbReference type="ARBA" id="ARBA00022723"/>
    </source>
</evidence>
<dbReference type="AlphaFoldDB" id="A0A2I2G6G5"/>
<comment type="cofactor">
    <cofactor evidence="8">
        <name>Co(2+)</name>
        <dbReference type="ChEBI" id="CHEBI:48828"/>
    </cofactor>
    <cofactor evidence="8">
        <name>Zn(2+)</name>
        <dbReference type="ChEBI" id="CHEBI:29105"/>
    </cofactor>
    <cofactor evidence="8">
        <name>Mn(2+)</name>
        <dbReference type="ChEBI" id="CHEBI:29035"/>
    </cofactor>
    <cofactor evidence="8">
        <name>Fe(2+)</name>
        <dbReference type="ChEBI" id="CHEBI:29033"/>
    </cofactor>
    <text evidence="8">Binds 2 divalent metal cations per subunit. Has a high-affinity and a low affinity metal-binding site. The true nature of the physiological cofactor is under debate. The enzyme is active with cobalt, zinc, manganese or divalent iron ions. Most likely, methionine aminopeptidases function as mononuclear Fe(2+)-metalloproteases under physiological conditions, and the catalytically relevant metal-binding site has been assigned to the histidine-containing high-affinity site.</text>
</comment>
<dbReference type="STRING" id="1392250.A0A2I2G6G5"/>
<dbReference type="PROSITE" id="PS01202">
    <property type="entry name" value="MAP_2"/>
    <property type="match status" value="1"/>
</dbReference>
<feature type="compositionally biased region" description="Basic residues" evidence="10">
    <location>
        <begin position="83"/>
        <end position="95"/>
    </location>
</feature>
<dbReference type="PANTHER" id="PTHR45777:SF1">
    <property type="entry name" value="METHIONINE AMINOPEPTIDASE 2-2"/>
    <property type="match status" value="1"/>
</dbReference>
<feature type="compositionally biased region" description="Basic and acidic residues" evidence="10">
    <location>
        <begin position="1"/>
        <end position="15"/>
    </location>
</feature>
<evidence type="ECO:0000256" key="8">
    <source>
        <dbReference type="HAMAP-Rule" id="MF_03175"/>
    </source>
</evidence>
<dbReference type="PANTHER" id="PTHR45777">
    <property type="entry name" value="METHIONINE AMINOPEPTIDASE 2"/>
    <property type="match status" value="1"/>
</dbReference>
<dbReference type="Gene3D" id="1.10.10.10">
    <property type="entry name" value="Winged helix-like DNA-binding domain superfamily/Winged helix DNA-binding domain"/>
    <property type="match status" value="1"/>
</dbReference>
<keyword evidence="6 8" id="KW-0479">Metal-binding</keyword>
<dbReference type="GO" id="GO:0006508">
    <property type="term" value="P:proteolysis"/>
    <property type="evidence" value="ECO:0007669"/>
    <property type="project" value="UniProtKB-KW"/>
</dbReference>
<dbReference type="InterPro" id="IPR036005">
    <property type="entry name" value="Creatinase/aminopeptidase-like"/>
</dbReference>
<dbReference type="InterPro" id="IPR036388">
    <property type="entry name" value="WH-like_DNA-bd_sf"/>
</dbReference>
<keyword evidence="3 8" id="KW-0031">Aminopeptidase</keyword>
<dbReference type="VEuPathDB" id="FungiDB:P170DRAFT_438091"/>
<keyword evidence="5 8" id="KW-0645">Protease</keyword>
<dbReference type="InterPro" id="IPR036390">
    <property type="entry name" value="WH_DNA-bd_sf"/>
</dbReference>
<keyword evidence="13" id="KW-1185">Reference proteome</keyword>
<feature type="binding site" evidence="8">
    <location>
        <position position="453"/>
    </location>
    <ligand>
        <name>a divalent metal cation</name>
        <dbReference type="ChEBI" id="CHEBI:60240"/>
        <label>1</label>
    </ligand>
</feature>
<dbReference type="InterPro" id="IPR001714">
    <property type="entry name" value="Pept_M24_MAP"/>
</dbReference>
<feature type="domain" description="Peptidase M24" evidence="11">
    <location>
        <begin position="154"/>
        <end position="372"/>
    </location>
</feature>
<dbReference type="GO" id="GO:0004239">
    <property type="term" value="F:initiator methionyl aminopeptidase activity"/>
    <property type="evidence" value="ECO:0007669"/>
    <property type="project" value="UniProtKB-UniRule"/>
</dbReference>
<evidence type="ECO:0000256" key="1">
    <source>
        <dbReference type="ARBA" id="ARBA00000294"/>
    </source>
</evidence>
<dbReference type="Pfam" id="PF00557">
    <property type="entry name" value="Peptidase_M24"/>
    <property type="match status" value="1"/>
</dbReference>
<dbReference type="GO" id="GO:0005737">
    <property type="term" value="C:cytoplasm"/>
    <property type="evidence" value="ECO:0007669"/>
    <property type="project" value="UniProtKB-SubCell"/>
</dbReference>
<dbReference type="OrthoDB" id="7848262at2759"/>
<evidence type="ECO:0000259" key="11">
    <source>
        <dbReference type="Pfam" id="PF00557"/>
    </source>
</evidence>
<feature type="binding site" evidence="8">
    <location>
        <position position="324"/>
    </location>
    <ligand>
        <name>a divalent metal cation</name>
        <dbReference type="ChEBI" id="CHEBI:60240"/>
        <label>2</label>
        <note>catalytic</note>
    </ligand>
</feature>
<evidence type="ECO:0000256" key="9">
    <source>
        <dbReference type="RuleBase" id="RU003653"/>
    </source>
</evidence>
<comment type="function">
    <text evidence="8 9">Cotranslationally removes the N-terminal methionine from nascent proteins. The N-terminal methionine is often cleaved when the second residue in the primary sequence is small and uncharged (Met-Ala-, Cys, Gly, Pro, Ser, Thr, or Val).</text>
</comment>
<feature type="compositionally biased region" description="Basic and acidic residues" evidence="10">
    <location>
        <begin position="31"/>
        <end position="40"/>
    </location>
</feature>
<reference evidence="12 13" key="1">
    <citation type="submission" date="2016-12" db="EMBL/GenBank/DDBJ databases">
        <title>The genomes of Aspergillus section Nigri reveals drivers in fungal speciation.</title>
        <authorList>
            <consortium name="DOE Joint Genome Institute"/>
            <person name="Vesth T.C."/>
            <person name="Nybo J."/>
            <person name="Theobald S."/>
            <person name="Brandl J."/>
            <person name="Frisvad J.C."/>
            <person name="Nielsen K.F."/>
            <person name="Lyhne E.K."/>
            <person name="Kogle M.E."/>
            <person name="Kuo A."/>
            <person name="Riley R."/>
            <person name="Clum A."/>
            <person name="Nolan M."/>
            <person name="Lipzen A."/>
            <person name="Salamov A."/>
            <person name="Henrissat B."/>
            <person name="Wiebenga A."/>
            <person name="De Vries R.P."/>
            <person name="Grigoriev I.V."/>
            <person name="Mortensen U.H."/>
            <person name="Andersen M.R."/>
            <person name="Baker S.E."/>
        </authorList>
    </citation>
    <scope>NUCLEOTIDE SEQUENCE [LARGE SCALE GENOMIC DNA]</scope>
    <source>
        <strain evidence="12 13">IBT 23096</strain>
    </source>
</reference>
<feature type="binding site" evidence="8">
    <location>
        <position position="244"/>
    </location>
    <ligand>
        <name>a divalent metal cation</name>
        <dbReference type="ChEBI" id="CHEBI:60240"/>
        <label>1</label>
    </ligand>
</feature>
<dbReference type="InterPro" id="IPR000994">
    <property type="entry name" value="Pept_M24"/>
</dbReference>
<gene>
    <name evidence="12" type="ORF">P170DRAFT_438091</name>
</gene>
<dbReference type="InterPro" id="IPR018349">
    <property type="entry name" value="Pept_M24A_MAP2_BS"/>
</dbReference>
<accession>A0A2I2G6G5</accession>
<dbReference type="PRINTS" id="PR00599">
    <property type="entry name" value="MAPEPTIDASE"/>
</dbReference>
<dbReference type="Gene3D" id="3.90.230.10">
    <property type="entry name" value="Creatinase/methionine aminopeptidase superfamily"/>
    <property type="match status" value="1"/>
</dbReference>
<dbReference type="RefSeq" id="XP_024703778.1">
    <property type="nucleotide sequence ID" value="XM_024849508.1"/>
</dbReference>
<feature type="binding site" evidence="8">
    <location>
        <position position="357"/>
    </location>
    <ligand>
        <name>a divalent metal cation</name>
        <dbReference type="ChEBI" id="CHEBI:60240"/>
        <label>2</label>
        <note>catalytic</note>
    </ligand>
</feature>
<feature type="binding site" evidence="8">
    <location>
        <position position="332"/>
    </location>
    <ligand>
        <name>substrate</name>
    </ligand>
</feature>